<gene>
    <name evidence="2" type="ORF">L8U60_04785</name>
</gene>
<protein>
    <submittedName>
        <fullName evidence="2">Fic family protein</fullName>
    </submittedName>
</protein>
<dbReference type="Proteomes" id="UP001146468">
    <property type="component" value="Unassembled WGS sequence"/>
</dbReference>
<accession>A0A9X3LV88</accession>
<dbReference type="SUPFAM" id="SSF140931">
    <property type="entry name" value="Fic-like"/>
    <property type="match status" value="1"/>
</dbReference>
<evidence type="ECO:0000313" key="3">
    <source>
        <dbReference type="Proteomes" id="UP001146468"/>
    </source>
</evidence>
<dbReference type="InterPro" id="IPR053737">
    <property type="entry name" value="Type_II_TA_Toxin"/>
</dbReference>
<keyword evidence="3" id="KW-1185">Reference proteome</keyword>
<sequence length="124" mass="13724">MDPRSALRLESVGPWLEEHGFYVADRGLLAAALERPWLTFEGMDLYPGVWLKAAALMDSIISTHPFVDGNKRSGVLLAVLLLRTYDIPVAHTSSDDWFDLAISAATESPSVEEIASRLEGIIRR</sequence>
<comment type="caution">
    <text evidence="2">The sequence shown here is derived from an EMBL/GenBank/DDBJ whole genome shotgun (WGS) entry which is preliminary data.</text>
</comment>
<proteinExistence type="predicted"/>
<evidence type="ECO:0000259" key="1">
    <source>
        <dbReference type="PROSITE" id="PS51459"/>
    </source>
</evidence>
<dbReference type="EMBL" id="JAKMUS010000005">
    <property type="protein sequence ID" value="MCZ9293800.1"/>
    <property type="molecule type" value="Genomic_DNA"/>
</dbReference>
<reference evidence="2" key="1">
    <citation type="submission" date="2022-02" db="EMBL/GenBank/DDBJ databases">
        <title>Corynebacterium sp. from urogenital microbiome.</title>
        <authorList>
            <person name="Cappelli E.A."/>
            <person name="Ribeiro T.G."/>
            <person name="Peixe L."/>
        </authorList>
    </citation>
    <scope>NUCLEOTIDE SEQUENCE</scope>
    <source>
        <strain evidence="2">C8Ua_172</strain>
    </source>
</reference>
<feature type="domain" description="Fido" evidence="1">
    <location>
        <begin position="1"/>
        <end position="120"/>
    </location>
</feature>
<dbReference type="PROSITE" id="PS51459">
    <property type="entry name" value="FIDO"/>
    <property type="match status" value="1"/>
</dbReference>
<dbReference type="AlphaFoldDB" id="A0A9X3LV88"/>
<evidence type="ECO:0000313" key="2">
    <source>
        <dbReference type="EMBL" id="MCZ9293800.1"/>
    </source>
</evidence>
<dbReference type="InterPro" id="IPR036597">
    <property type="entry name" value="Fido-like_dom_sf"/>
</dbReference>
<dbReference type="Pfam" id="PF02661">
    <property type="entry name" value="Fic"/>
    <property type="match status" value="1"/>
</dbReference>
<dbReference type="RefSeq" id="WP_269965239.1">
    <property type="nucleotide sequence ID" value="NZ_JAKMUS010000005.1"/>
</dbReference>
<organism evidence="2 3">
    <name type="scientific">Corynebacterium meitnerae</name>
    <dbReference type="NCBI Taxonomy" id="2913498"/>
    <lineage>
        <taxon>Bacteria</taxon>
        <taxon>Bacillati</taxon>
        <taxon>Actinomycetota</taxon>
        <taxon>Actinomycetes</taxon>
        <taxon>Mycobacteriales</taxon>
        <taxon>Corynebacteriaceae</taxon>
        <taxon>Corynebacterium</taxon>
    </lineage>
</organism>
<dbReference type="Gene3D" id="1.20.120.1870">
    <property type="entry name" value="Fic/DOC protein, Fido domain"/>
    <property type="match status" value="1"/>
</dbReference>
<name>A0A9X3LV88_9CORY</name>
<dbReference type="InterPro" id="IPR003812">
    <property type="entry name" value="Fido"/>
</dbReference>